<feature type="chain" id="PRO_5046214956" evidence="2">
    <location>
        <begin position="18"/>
        <end position="236"/>
    </location>
</feature>
<dbReference type="Pfam" id="PF07898">
    <property type="entry name" value="DUF1676"/>
    <property type="match status" value="1"/>
</dbReference>
<keyword evidence="1" id="KW-0812">Transmembrane</keyword>
<dbReference type="Proteomes" id="UP000694924">
    <property type="component" value="Unplaced"/>
</dbReference>
<keyword evidence="2" id="KW-0732">Signal</keyword>
<reference evidence="4" key="1">
    <citation type="submission" date="2025-08" db="UniProtKB">
        <authorList>
            <consortium name="RefSeq"/>
        </authorList>
    </citation>
    <scope>IDENTIFICATION</scope>
    <source>
        <tissue evidence="4">Whole body</tissue>
    </source>
</reference>
<gene>
    <name evidence="4" type="primary">LOC107064732</name>
</gene>
<accession>A0ABM1HZ41</accession>
<keyword evidence="3" id="KW-1185">Reference proteome</keyword>
<protein>
    <submittedName>
        <fullName evidence="4">Uncharacterized protein LOC107064732</fullName>
    </submittedName>
</protein>
<evidence type="ECO:0000313" key="3">
    <source>
        <dbReference type="Proteomes" id="UP000694924"/>
    </source>
</evidence>
<evidence type="ECO:0000313" key="4">
    <source>
        <dbReference type="RefSeq" id="XP_015173228.1"/>
    </source>
</evidence>
<dbReference type="RefSeq" id="XP_015173228.1">
    <property type="nucleotide sequence ID" value="XM_015317742.1"/>
</dbReference>
<dbReference type="GeneID" id="107064732"/>
<dbReference type="PANTHER" id="PTHR21879">
    <property type="entry name" value="FI03362P-RELATED-RELATED"/>
    <property type="match status" value="1"/>
</dbReference>
<keyword evidence="1" id="KW-0472">Membrane</keyword>
<keyword evidence="1" id="KW-1133">Transmembrane helix</keyword>
<proteinExistence type="predicted"/>
<feature type="signal peptide" evidence="2">
    <location>
        <begin position="1"/>
        <end position="17"/>
    </location>
</feature>
<feature type="transmembrane region" description="Helical" evidence="1">
    <location>
        <begin position="139"/>
        <end position="161"/>
    </location>
</feature>
<evidence type="ECO:0000256" key="2">
    <source>
        <dbReference type="SAM" id="SignalP"/>
    </source>
</evidence>
<dbReference type="InterPro" id="IPR012464">
    <property type="entry name" value="DUF1676"/>
</dbReference>
<feature type="transmembrane region" description="Helical" evidence="1">
    <location>
        <begin position="167"/>
        <end position="185"/>
    </location>
</feature>
<organism evidence="3 4">
    <name type="scientific">Polistes dominula</name>
    <name type="common">European paper wasp</name>
    <name type="synonym">Vespa dominula</name>
    <dbReference type="NCBI Taxonomy" id="743375"/>
    <lineage>
        <taxon>Eukaryota</taxon>
        <taxon>Metazoa</taxon>
        <taxon>Ecdysozoa</taxon>
        <taxon>Arthropoda</taxon>
        <taxon>Hexapoda</taxon>
        <taxon>Insecta</taxon>
        <taxon>Pterygota</taxon>
        <taxon>Neoptera</taxon>
        <taxon>Endopterygota</taxon>
        <taxon>Hymenoptera</taxon>
        <taxon>Apocrita</taxon>
        <taxon>Aculeata</taxon>
        <taxon>Vespoidea</taxon>
        <taxon>Vespidae</taxon>
        <taxon>Polistinae</taxon>
        <taxon>Polistini</taxon>
        <taxon>Polistes</taxon>
    </lineage>
</organism>
<name>A0ABM1HZ41_POLDO</name>
<sequence>MKTKVIILLQLLTIVLGNPQRISNDDDNVEHLEMKLTKAMDALNEKDNIDIYGNIVTLQKVAVEEDSGEMKKDVDDPLVERIERFFATRKIHINFPNDGSSADFFGRALGQKDVDIELKSLARGASEARTKLKRMLMPILIALKLKALIVLPIVITLIGFIGFKGLGAGLIALLISGAVALKGLVTPLPPPRVSYSVVKPYDVHEQWQRSQEEINQPYRGWAPEYNGEQYPYQDIP</sequence>
<dbReference type="PANTHER" id="PTHR21879:SF22">
    <property type="entry name" value="FI03362P-RELATED"/>
    <property type="match status" value="1"/>
</dbReference>
<evidence type="ECO:0000256" key="1">
    <source>
        <dbReference type="SAM" id="Phobius"/>
    </source>
</evidence>